<reference evidence="1 2" key="1">
    <citation type="submission" date="2012-08" db="EMBL/GenBank/DDBJ databases">
        <title>Whole genome shotgun sequence of Gordonia rhizosphera NBRC 16068.</title>
        <authorList>
            <person name="Takarada H."/>
            <person name="Isaki S."/>
            <person name="Hosoyama A."/>
            <person name="Tsuchikane K."/>
            <person name="Katsumata H."/>
            <person name="Baba S."/>
            <person name="Ohji S."/>
            <person name="Yamazaki S."/>
            <person name="Fujita N."/>
        </authorList>
    </citation>
    <scope>NUCLEOTIDE SEQUENCE [LARGE SCALE GENOMIC DNA]</scope>
    <source>
        <strain evidence="1 2">NBRC 16068</strain>
    </source>
</reference>
<proteinExistence type="predicted"/>
<comment type="caution">
    <text evidence="1">The sequence shown here is derived from an EMBL/GenBank/DDBJ whole genome shotgun (WGS) entry which is preliminary data.</text>
</comment>
<dbReference type="STRING" id="1108045.GORHZ_117_00470"/>
<name>K6V3X3_9ACTN</name>
<accession>K6V3X3</accession>
<dbReference type="AlphaFoldDB" id="K6V3X3"/>
<evidence type="ECO:0000313" key="1">
    <source>
        <dbReference type="EMBL" id="GAB90783.1"/>
    </source>
</evidence>
<protein>
    <submittedName>
        <fullName evidence="1">Uncharacterized protein</fullName>
    </submittedName>
</protein>
<evidence type="ECO:0000313" key="2">
    <source>
        <dbReference type="Proteomes" id="UP000008363"/>
    </source>
</evidence>
<dbReference type="RefSeq" id="WP_006333849.1">
    <property type="nucleotide sequence ID" value="NZ_BAHC01000117.1"/>
</dbReference>
<organism evidence="1 2">
    <name type="scientific">Gordonia rhizosphera NBRC 16068</name>
    <dbReference type="NCBI Taxonomy" id="1108045"/>
    <lineage>
        <taxon>Bacteria</taxon>
        <taxon>Bacillati</taxon>
        <taxon>Actinomycetota</taxon>
        <taxon>Actinomycetes</taxon>
        <taxon>Mycobacteriales</taxon>
        <taxon>Gordoniaceae</taxon>
        <taxon>Gordonia</taxon>
    </lineage>
</organism>
<keyword evidence="2" id="KW-1185">Reference proteome</keyword>
<gene>
    <name evidence="1" type="ORF">GORHZ_117_00470</name>
</gene>
<dbReference type="EMBL" id="BAHC01000117">
    <property type="protein sequence ID" value="GAB90783.1"/>
    <property type="molecule type" value="Genomic_DNA"/>
</dbReference>
<sequence>MSAWSPEIALFDAELALCGRRGQSDLAADDPVPDTAGGGDVVLLDGVGAVDVGDVDVVTDRALGIRVASA</sequence>
<dbReference type="Proteomes" id="UP000008363">
    <property type="component" value="Unassembled WGS sequence"/>
</dbReference>